<gene>
    <name evidence="3" type="ORF">GWC95_18095</name>
</gene>
<protein>
    <submittedName>
        <fullName evidence="3">Uncharacterized protein</fullName>
    </submittedName>
</protein>
<feature type="transmembrane region" description="Helical" evidence="2">
    <location>
        <begin position="48"/>
        <end position="68"/>
    </location>
</feature>
<accession>A0ABW9ZXF1</accession>
<evidence type="ECO:0000256" key="2">
    <source>
        <dbReference type="SAM" id="Phobius"/>
    </source>
</evidence>
<dbReference type="Proteomes" id="UP000753802">
    <property type="component" value="Unassembled WGS sequence"/>
</dbReference>
<evidence type="ECO:0000313" key="4">
    <source>
        <dbReference type="Proteomes" id="UP000753802"/>
    </source>
</evidence>
<sequence>MQNDKQNNQVRSAIEELDQLPDGFNFNSRHTWAKIEEKLPGKQQRTTAWYYAAAAIALLAGISSFFYFKTSPGNNNASTGFAVTVKPVFSTLPKENKNSTAGHVSVSAARSPIKANITKNKTAVSSPVLKEEENTDPKETLVTSAAETLPATVAVTEPITSKEEKKKPVVSAVKKPVVKRYRVIHINELDAMPVAPASGNLTKSEFRKMMNQQIEEKELSQPTENNTRSLFFFKTRPSNTSTNTIVENN</sequence>
<name>A0ABW9ZXF1_9BACT</name>
<feature type="compositionally biased region" description="Basic and acidic residues" evidence="1">
    <location>
        <begin position="129"/>
        <end position="139"/>
    </location>
</feature>
<keyword evidence="2" id="KW-0472">Membrane</keyword>
<keyword evidence="2" id="KW-1133">Transmembrane helix</keyword>
<keyword evidence="4" id="KW-1185">Reference proteome</keyword>
<dbReference type="EMBL" id="JAACJS010000015">
    <property type="protein sequence ID" value="NCI51841.1"/>
    <property type="molecule type" value="Genomic_DNA"/>
</dbReference>
<reference evidence="3 4" key="1">
    <citation type="submission" date="2020-01" db="EMBL/GenBank/DDBJ databases">
        <title>Genome analysis.</title>
        <authorList>
            <person name="Wu S."/>
            <person name="Wang G."/>
        </authorList>
    </citation>
    <scope>NUCLEOTIDE SEQUENCE [LARGE SCALE GENOMIC DNA]</scope>
    <source>
        <strain evidence="3 4">SYL130</strain>
    </source>
</reference>
<feature type="region of interest" description="Disordered" evidence="1">
    <location>
        <begin position="119"/>
        <end position="139"/>
    </location>
</feature>
<comment type="caution">
    <text evidence="3">The sequence shown here is derived from an EMBL/GenBank/DDBJ whole genome shotgun (WGS) entry which is preliminary data.</text>
</comment>
<organism evidence="3 4">
    <name type="scientific">Sediminibacterium roseum</name>
    <dbReference type="NCBI Taxonomy" id="1978412"/>
    <lineage>
        <taxon>Bacteria</taxon>
        <taxon>Pseudomonadati</taxon>
        <taxon>Bacteroidota</taxon>
        <taxon>Chitinophagia</taxon>
        <taxon>Chitinophagales</taxon>
        <taxon>Chitinophagaceae</taxon>
        <taxon>Sediminibacterium</taxon>
    </lineage>
</organism>
<evidence type="ECO:0000256" key="1">
    <source>
        <dbReference type="SAM" id="MobiDB-lite"/>
    </source>
</evidence>
<proteinExistence type="predicted"/>
<keyword evidence="2" id="KW-0812">Transmembrane</keyword>
<dbReference type="RefSeq" id="WP_161820108.1">
    <property type="nucleotide sequence ID" value="NZ_JAACJS010000015.1"/>
</dbReference>
<evidence type="ECO:0000313" key="3">
    <source>
        <dbReference type="EMBL" id="NCI51841.1"/>
    </source>
</evidence>